<feature type="domain" description="Tryptophan synthase beta chain-like PALP" evidence="5">
    <location>
        <begin position="22"/>
        <end position="324"/>
    </location>
</feature>
<dbReference type="PANTHER" id="PTHR48078">
    <property type="entry name" value="THREONINE DEHYDRATASE, MITOCHONDRIAL-RELATED"/>
    <property type="match status" value="1"/>
</dbReference>
<dbReference type="EC" id="4.3.1.19" evidence="6"/>
<comment type="caution">
    <text evidence="6">The sequence shown here is derived from an EMBL/GenBank/DDBJ whole genome shotgun (WGS) entry which is preliminary data.</text>
</comment>
<comment type="similarity">
    <text evidence="2">Belongs to the serine/threonine dehydratase family.</text>
</comment>
<dbReference type="FunFam" id="3.40.50.1100:FF:000005">
    <property type="entry name" value="Threonine dehydratase catabolic"/>
    <property type="match status" value="1"/>
</dbReference>
<protein>
    <submittedName>
        <fullName evidence="6">Threonine dehydratase</fullName>
        <ecNumber evidence="6">4.3.1.19</ecNumber>
    </submittedName>
</protein>
<dbReference type="GO" id="GO:0009097">
    <property type="term" value="P:isoleucine biosynthetic process"/>
    <property type="evidence" value="ECO:0007669"/>
    <property type="project" value="TreeGrafter"/>
</dbReference>
<dbReference type="GO" id="GO:0003941">
    <property type="term" value="F:L-serine ammonia-lyase activity"/>
    <property type="evidence" value="ECO:0007669"/>
    <property type="project" value="TreeGrafter"/>
</dbReference>
<reference evidence="6 7" key="1">
    <citation type="submission" date="2020-08" db="EMBL/GenBank/DDBJ databases">
        <title>Genomic Encyclopedia of Type Strains, Phase IV (KMG-V): Genome sequencing to study the core and pangenomes of soil and plant-associated prokaryotes.</title>
        <authorList>
            <person name="Whitman W."/>
        </authorList>
    </citation>
    <scope>NUCLEOTIDE SEQUENCE [LARGE SCALE GENOMIC DNA]</scope>
    <source>
        <strain evidence="6 7">X5P3</strain>
    </source>
</reference>
<dbReference type="PANTHER" id="PTHR48078:SF6">
    <property type="entry name" value="L-THREONINE DEHYDRATASE CATABOLIC TDCB"/>
    <property type="match status" value="1"/>
</dbReference>
<dbReference type="GO" id="GO:0006565">
    <property type="term" value="P:L-serine catabolic process"/>
    <property type="evidence" value="ECO:0007669"/>
    <property type="project" value="TreeGrafter"/>
</dbReference>
<dbReference type="EMBL" id="JACHIO010000008">
    <property type="protein sequence ID" value="MBB5063850.1"/>
    <property type="molecule type" value="Genomic_DNA"/>
</dbReference>
<dbReference type="Proteomes" id="UP000584867">
    <property type="component" value="Unassembled WGS sequence"/>
</dbReference>
<sequence>MPDLITLTDIHAAQARIADTAVRTPLVRLSRARLRMAGFAEFAESTPDIYLKDESAQPIGSFKLRGAYNKIAQLSAEQLQRGVITYSSGNHAQGVAFAARARGAKAVIVMPSNAPQLKVEATRALGAEIVTVGPASLERKQKAEELETLHGYTMVPPYDDEAVITGQATCGLEILEQLPNVDLVLAPVSGGGLLSGVASGIKLAADAANQVAPNIWGCEPELAADAKESFDTRTLVEWPAAKTTRTLADGLRTQSLGERNFQHILQFVDGIVTVTEDEIRTALRVILSATALVAEPSGAVTLAAILFHAHELPKADKVVAVLSGGNLDPALRAELEAETKAING</sequence>
<gene>
    <name evidence="6" type="ORF">HDF15_002198</name>
</gene>
<evidence type="ECO:0000256" key="1">
    <source>
        <dbReference type="ARBA" id="ARBA00001933"/>
    </source>
</evidence>
<name>A0A7W7ZPP2_9BACT</name>
<dbReference type="Gene3D" id="3.40.50.1100">
    <property type="match status" value="2"/>
</dbReference>
<dbReference type="GO" id="GO:0006567">
    <property type="term" value="P:L-threonine catabolic process"/>
    <property type="evidence" value="ECO:0007669"/>
    <property type="project" value="TreeGrafter"/>
</dbReference>
<evidence type="ECO:0000313" key="7">
    <source>
        <dbReference type="Proteomes" id="UP000584867"/>
    </source>
</evidence>
<dbReference type="InterPro" id="IPR050147">
    <property type="entry name" value="Ser/Thr_Dehydratase"/>
</dbReference>
<evidence type="ECO:0000313" key="6">
    <source>
        <dbReference type="EMBL" id="MBB5063850.1"/>
    </source>
</evidence>
<keyword evidence="4 6" id="KW-0456">Lyase</keyword>
<proteinExistence type="inferred from homology"/>
<evidence type="ECO:0000256" key="3">
    <source>
        <dbReference type="ARBA" id="ARBA00022898"/>
    </source>
</evidence>
<dbReference type="RefSeq" id="WP_184255320.1">
    <property type="nucleotide sequence ID" value="NZ_JACHIO010000008.1"/>
</dbReference>
<dbReference type="InterPro" id="IPR001926">
    <property type="entry name" value="TrpB-like_PALP"/>
</dbReference>
<keyword evidence="3" id="KW-0663">Pyridoxal phosphate</keyword>
<dbReference type="AlphaFoldDB" id="A0A7W7ZPP2"/>
<evidence type="ECO:0000256" key="4">
    <source>
        <dbReference type="ARBA" id="ARBA00023239"/>
    </source>
</evidence>
<dbReference type="GO" id="GO:0004794">
    <property type="term" value="F:threonine deaminase activity"/>
    <property type="evidence" value="ECO:0007669"/>
    <property type="project" value="UniProtKB-EC"/>
</dbReference>
<dbReference type="InterPro" id="IPR036052">
    <property type="entry name" value="TrpB-like_PALP_sf"/>
</dbReference>
<dbReference type="CDD" id="cd01562">
    <property type="entry name" value="Thr-dehyd"/>
    <property type="match status" value="1"/>
</dbReference>
<comment type="cofactor">
    <cofactor evidence="1">
        <name>pyridoxal 5'-phosphate</name>
        <dbReference type="ChEBI" id="CHEBI:597326"/>
    </cofactor>
</comment>
<dbReference type="SUPFAM" id="SSF53686">
    <property type="entry name" value="Tryptophan synthase beta subunit-like PLP-dependent enzymes"/>
    <property type="match status" value="1"/>
</dbReference>
<organism evidence="6 7">
    <name type="scientific">Granulicella mallensis</name>
    <dbReference type="NCBI Taxonomy" id="940614"/>
    <lineage>
        <taxon>Bacteria</taxon>
        <taxon>Pseudomonadati</taxon>
        <taxon>Acidobacteriota</taxon>
        <taxon>Terriglobia</taxon>
        <taxon>Terriglobales</taxon>
        <taxon>Acidobacteriaceae</taxon>
        <taxon>Granulicella</taxon>
    </lineage>
</organism>
<dbReference type="Pfam" id="PF00291">
    <property type="entry name" value="PALP"/>
    <property type="match status" value="1"/>
</dbReference>
<evidence type="ECO:0000256" key="2">
    <source>
        <dbReference type="ARBA" id="ARBA00010869"/>
    </source>
</evidence>
<accession>A0A7W7ZPP2</accession>
<evidence type="ECO:0000259" key="5">
    <source>
        <dbReference type="Pfam" id="PF00291"/>
    </source>
</evidence>